<evidence type="ECO:0000313" key="6">
    <source>
        <dbReference type="Proteomes" id="UP000271010"/>
    </source>
</evidence>
<organism evidence="5 6">
    <name type="scientific">Rufibacter immobilis</name>
    <dbReference type="NCBI Taxonomy" id="1348778"/>
    <lineage>
        <taxon>Bacteria</taxon>
        <taxon>Pseudomonadati</taxon>
        <taxon>Bacteroidota</taxon>
        <taxon>Cytophagia</taxon>
        <taxon>Cytophagales</taxon>
        <taxon>Hymenobacteraceae</taxon>
        <taxon>Rufibacter</taxon>
    </lineage>
</organism>
<proteinExistence type="inferred from homology"/>
<keyword evidence="6" id="KW-1185">Reference proteome</keyword>
<dbReference type="InterPro" id="IPR036412">
    <property type="entry name" value="HAD-like_sf"/>
</dbReference>
<dbReference type="Gene3D" id="3.40.50.1000">
    <property type="entry name" value="HAD superfamily/HAD-like"/>
    <property type="match status" value="1"/>
</dbReference>
<comment type="caution">
    <text evidence="5">The sequence shown here is derived from an EMBL/GenBank/DDBJ whole genome shotgun (WGS) entry which is preliminary data.</text>
</comment>
<dbReference type="RefSeq" id="WP_123132485.1">
    <property type="nucleotide sequence ID" value="NZ_RJJE01000009.1"/>
</dbReference>
<dbReference type="PANTHER" id="PTHR43434">
    <property type="entry name" value="PHOSPHOGLYCOLATE PHOSPHATASE"/>
    <property type="match status" value="1"/>
</dbReference>
<evidence type="ECO:0000256" key="1">
    <source>
        <dbReference type="ARBA" id="ARBA00000830"/>
    </source>
</evidence>
<gene>
    <name evidence="5" type="ORF">EFA69_07500</name>
</gene>
<dbReference type="Pfam" id="PF13419">
    <property type="entry name" value="HAD_2"/>
    <property type="match status" value="1"/>
</dbReference>
<protein>
    <recommendedName>
        <fullName evidence="4">phosphoglycolate phosphatase</fullName>
        <ecNumber evidence="4">3.1.3.18</ecNumber>
    </recommendedName>
</protein>
<dbReference type="InterPro" id="IPR023198">
    <property type="entry name" value="PGP-like_dom2"/>
</dbReference>
<comment type="catalytic activity">
    <reaction evidence="1">
        <text>2-phosphoglycolate + H2O = glycolate + phosphate</text>
        <dbReference type="Rhea" id="RHEA:14369"/>
        <dbReference type="ChEBI" id="CHEBI:15377"/>
        <dbReference type="ChEBI" id="CHEBI:29805"/>
        <dbReference type="ChEBI" id="CHEBI:43474"/>
        <dbReference type="ChEBI" id="CHEBI:58033"/>
        <dbReference type="EC" id="3.1.3.18"/>
    </reaction>
</comment>
<comment type="pathway">
    <text evidence="2">Organic acid metabolism; glycolate biosynthesis; glycolate from 2-phosphoglycolate: step 1/1.</text>
</comment>
<evidence type="ECO:0000256" key="4">
    <source>
        <dbReference type="ARBA" id="ARBA00013078"/>
    </source>
</evidence>
<name>A0A3M9MV70_9BACT</name>
<comment type="similarity">
    <text evidence="3">Belongs to the HAD-like hydrolase superfamily. CbbY/CbbZ/Gph/YieH family.</text>
</comment>
<dbReference type="Gene3D" id="1.10.150.240">
    <property type="entry name" value="Putative phosphatase, domain 2"/>
    <property type="match status" value="1"/>
</dbReference>
<dbReference type="EMBL" id="RJJE01000009">
    <property type="protein sequence ID" value="RNI29399.1"/>
    <property type="molecule type" value="Genomic_DNA"/>
</dbReference>
<dbReference type="SFLD" id="SFLDS00003">
    <property type="entry name" value="Haloacid_Dehalogenase"/>
    <property type="match status" value="1"/>
</dbReference>
<dbReference type="SUPFAM" id="SSF56784">
    <property type="entry name" value="HAD-like"/>
    <property type="match status" value="1"/>
</dbReference>
<evidence type="ECO:0000313" key="5">
    <source>
        <dbReference type="EMBL" id="RNI29399.1"/>
    </source>
</evidence>
<evidence type="ECO:0000256" key="2">
    <source>
        <dbReference type="ARBA" id="ARBA00004818"/>
    </source>
</evidence>
<dbReference type="AlphaFoldDB" id="A0A3M9MV70"/>
<dbReference type="InterPro" id="IPR050155">
    <property type="entry name" value="HAD-like_hydrolase_sf"/>
</dbReference>
<dbReference type="PANTHER" id="PTHR43434:SF1">
    <property type="entry name" value="PHOSPHOGLYCOLATE PHOSPHATASE"/>
    <property type="match status" value="1"/>
</dbReference>
<dbReference type="EC" id="3.1.3.18" evidence="4"/>
<dbReference type="InterPro" id="IPR023214">
    <property type="entry name" value="HAD_sf"/>
</dbReference>
<dbReference type="SFLD" id="SFLDG01129">
    <property type="entry name" value="C1.5:_HAD__Beta-PGM__Phosphata"/>
    <property type="match status" value="1"/>
</dbReference>
<evidence type="ECO:0000256" key="3">
    <source>
        <dbReference type="ARBA" id="ARBA00006171"/>
    </source>
</evidence>
<dbReference type="InterPro" id="IPR041492">
    <property type="entry name" value="HAD_2"/>
</dbReference>
<dbReference type="GO" id="GO:0006281">
    <property type="term" value="P:DNA repair"/>
    <property type="evidence" value="ECO:0007669"/>
    <property type="project" value="TreeGrafter"/>
</dbReference>
<dbReference type="Proteomes" id="UP000271010">
    <property type="component" value="Unassembled WGS sequence"/>
</dbReference>
<accession>A0A3M9MV70</accession>
<keyword evidence="5" id="KW-0378">Hydrolase</keyword>
<dbReference type="OrthoDB" id="9807630at2"/>
<sequence>MLPYSVVIFDFDGTLCATQEAILYSFKKTFEQMNVTPPAPATIIEAIATGGNLSELLPLLHPSLQQEEQALQEWVLQYRHIYDTDGGRLTTLFQGAEQLFVKLKEWGICCGVISNKGQRAIEDALERFNLRHYFDLVIGDDPQRPLKKKPNSMAYEQVIRPTYPHLSPSQILMVGDTHADLLFANNAGLTSCWAAYGYGNKERCLAANPVFTIHALEQLYPVLTPLAQTK</sequence>
<reference evidence="5 6" key="1">
    <citation type="submission" date="2018-11" db="EMBL/GenBank/DDBJ databases">
        <title>Rufibacter latericius sp. nov., isolated from water in Baiyang Lake.</title>
        <authorList>
            <person name="Yang Y."/>
        </authorList>
    </citation>
    <scope>NUCLEOTIDE SEQUENCE [LARGE SCALE GENOMIC DNA]</scope>
    <source>
        <strain evidence="5 6">MCC P1</strain>
    </source>
</reference>
<dbReference type="GO" id="GO:0008967">
    <property type="term" value="F:phosphoglycolate phosphatase activity"/>
    <property type="evidence" value="ECO:0007669"/>
    <property type="project" value="UniProtKB-EC"/>
</dbReference>